<comment type="caution">
    <text evidence="1">The sequence shown here is derived from an EMBL/GenBank/DDBJ whole genome shotgun (WGS) entry which is preliminary data.</text>
</comment>
<name>A0A554JBA8_9BACT</name>
<protein>
    <submittedName>
        <fullName evidence="1">Uncharacterized protein</fullName>
    </submittedName>
</protein>
<proteinExistence type="predicted"/>
<accession>A0A554JBA8</accession>
<organism evidence="1 2">
    <name type="scientific">Candidatus Berkelbacteria bacterium Gr01-1014_85</name>
    <dbReference type="NCBI Taxonomy" id="2017150"/>
    <lineage>
        <taxon>Bacteria</taxon>
        <taxon>Candidatus Berkelbacteria</taxon>
    </lineage>
</organism>
<sequence>MSSDIISEDKLVNHFRKLNETLATKYKNRKPFTYDDALIKAAKEVYEAEQESLKRGVPDVNFRAEE</sequence>
<dbReference type="Proteomes" id="UP000316253">
    <property type="component" value="Unassembled WGS sequence"/>
</dbReference>
<evidence type="ECO:0000313" key="1">
    <source>
        <dbReference type="EMBL" id="TSC65657.1"/>
    </source>
</evidence>
<gene>
    <name evidence="1" type="ORF">CEO22_400</name>
</gene>
<evidence type="ECO:0000313" key="2">
    <source>
        <dbReference type="Proteomes" id="UP000316253"/>
    </source>
</evidence>
<reference evidence="1 2" key="1">
    <citation type="submission" date="2017-08" db="EMBL/GenBank/DDBJ databases">
        <title>Mechanisms for carbon and nitrogen cycling indicate functional differentiation within the Candidate Phyla Radiation.</title>
        <authorList>
            <person name="Danczak R.E."/>
            <person name="Johnston M.D."/>
            <person name="Kenah C."/>
            <person name="Slattery M."/>
            <person name="Wrighton K.C."/>
            <person name="Wilkins M.J."/>
        </authorList>
    </citation>
    <scope>NUCLEOTIDE SEQUENCE [LARGE SCALE GENOMIC DNA]</scope>
    <source>
        <strain evidence="1">Gr01-1014_85</strain>
    </source>
</reference>
<dbReference type="EMBL" id="VMFD01000033">
    <property type="protein sequence ID" value="TSC65657.1"/>
    <property type="molecule type" value="Genomic_DNA"/>
</dbReference>
<dbReference type="AlphaFoldDB" id="A0A554JBA8"/>